<name>A0A9R1WBA2_LACSA</name>
<feature type="transmembrane region" description="Helical" evidence="1">
    <location>
        <begin position="74"/>
        <end position="98"/>
    </location>
</feature>
<proteinExistence type="predicted"/>
<keyword evidence="1" id="KW-0812">Transmembrane</keyword>
<dbReference type="EMBL" id="NBSK02000002">
    <property type="protein sequence ID" value="KAJ0220638.1"/>
    <property type="molecule type" value="Genomic_DNA"/>
</dbReference>
<evidence type="ECO:0000313" key="2">
    <source>
        <dbReference type="EMBL" id="KAJ0220638.1"/>
    </source>
</evidence>
<evidence type="ECO:0008006" key="4">
    <source>
        <dbReference type="Google" id="ProtNLM"/>
    </source>
</evidence>
<dbReference type="PANTHER" id="PTHR46225:SF27">
    <property type="entry name" value="ZINC FINGER, RING_FYVE_PHD-TYPE-RELATED"/>
    <property type="match status" value="1"/>
</dbReference>
<feature type="transmembrane region" description="Helical" evidence="1">
    <location>
        <begin position="151"/>
        <end position="176"/>
    </location>
</feature>
<dbReference type="PANTHER" id="PTHR46225">
    <property type="entry name" value="C3H4 TYPE ZINC FINGER PROTEIN"/>
    <property type="match status" value="1"/>
</dbReference>
<evidence type="ECO:0000256" key="1">
    <source>
        <dbReference type="SAM" id="Phobius"/>
    </source>
</evidence>
<keyword evidence="1" id="KW-1133">Transmembrane helix</keyword>
<organism evidence="2 3">
    <name type="scientific">Lactuca sativa</name>
    <name type="common">Garden lettuce</name>
    <dbReference type="NCBI Taxonomy" id="4236"/>
    <lineage>
        <taxon>Eukaryota</taxon>
        <taxon>Viridiplantae</taxon>
        <taxon>Streptophyta</taxon>
        <taxon>Embryophyta</taxon>
        <taxon>Tracheophyta</taxon>
        <taxon>Spermatophyta</taxon>
        <taxon>Magnoliopsida</taxon>
        <taxon>eudicotyledons</taxon>
        <taxon>Gunneridae</taxon>
        <taxon>Pentapetalae</taxon>
        <taxon>asterids</taxon>
        <taxon>campanulids</taxon>
        <taxon>Asterales</taxon>
        <taxon>Asteraceae</taxon>
        <taxon>Cichorioideae</taxon>
        <taxon>Cichorieae</taxon>
        <taxon>Lactucinae</taxon>
        <taxon>Lactuca</taxon>
    </lineage>
</organism>
<feature type="transmembrane region" description="Helical" evidence="1">
    <location>
        <begin position="118"/>
        <end position="139"/>
    </location>
</feature>
<dbReference type="Proteomes" id="UP000235145">
    <property type="component" value="Unassembled WGS sequence"/>
</dbReference>
<comment type="caution">
    <text evidence="2">The sequence shown here is derived from an EMBL/GenBank/DDBJ whole genome shotgun (WGS) entry which is preliminary data.</text>
</comment>
<reference evidence="2 3" key="1">
    <citation type="journal article" date="2017" name="Nat. Commun.">
        <title>Genome assembly with in vitro proximity ligation data and whole-genome triplication in lettuce.</title>
        <authorList>
            <person name="Reyes-Chin-Wo S."/>
            <person name="Wang Z."/>
            <person name="Yang X."/>
            <person name="Kozik A."/>
            <person name="Arikit S."/>
            <person name="Song C."/>
            <person name="Xia L."/>
            <person name="Froenicke L."/>
            <person name="Lavelle D.O."/>
            <person name="Truco M.J."/>
            <person name="Xia R."/>
            <person name="Zhu S."/>
            <person name="Xu C."/>
            <person name="Xu H."/>
            <person name="Xu X."/>
            <person name="Cox K."/>
            <person name="Korf I."/>
            <person name="Meyers B.C."/>
            <person name="Michelmore R.W."/>
        </authorList>
    </citation>
    <scope>NUCLEOTIDE SEQUENCE [LARGE SCALE GENOMIC DNA]</scope>
    <source>
        <strain evidence="3">cv. Salinas</strain>
        <tissue evidence="2">Seedlings</tissue>
    </source>
</reference>
<feature type="transmembrane region" description="Helical" evidence="1">
    <location>
        <begin position="48"/>
        <end position="67"/>
    </location>
</feature>
<evidence type="ECO:0000313" key="3">
    <source>
        <dbReference type="Proteomes" id="UP000235145"/>
    </source>
</evidence>
<sequence>MERSETHDDDNSDNVHVIDITTDPALQPSNETNGRQKCLENSGYLRSFQFVLTMSQIIAAMVFFYISKHEHPRASLLACLICYVSGCVANLALLFWRFYNRNETSNTHSVYRIKLLEIWLELFFMGWSVFVGVLVYGVRSPGSGAPNLYRLLSVFAVCLTFQYSMSLCLPCIIPLLSKKATSTTEPIIPVTTFKINIKKLEYRNDEEPHECTTEGGVVSTHIIKEWLKYFRVLSCSLTILPSSVSSSSISRVQGYLIF</sequence>
<keyword evidence="1" id="KW-0472">Membrane</keyword>
<dbReference type="AlphaFoldDB" id="A0A9R1WBA2"/>
<gene>
    <name evidence="2" type="ORF">LSAT_V11C200071420</name>
</gene>
<protein>
    <recommendedName>
        <fullName evidence="4">Transmembrane protein</fullName>
    </recommendedName>
</protein>
<keyword evidence="3" id="KW-1185">Reference proteome</keyword>
<accession>A0A9R1WBA2</accession>